<name>A0A9X2MHF5_9FIRM</name>
<dbReference type="PROSITE" id="PS51257">
    <property type="entry name" value="PROKAR_LIPOPROTEIN"/>
    <property type="match status" value="1"/>
</dbReference>
<dbReference type="AlphaFoldDB" id="A0A9X2MHF5"/>
<dbReference type="GO" id="GO:0006508">
    <property type="term" value="P:proteolysis"/>
    <property type="evidence" value="ECO:0007669"/>
    <property type="project" value="InterPro"/>
</dbReference>
<dbReference type="RefSeq" id="WP_081915143.1">
    <property type="nucleotide sequence ID" value="NZ_CABKTM010000008.1"/>
</dbReference>
<keyword evidence="3" id="KW-1185">Reference proteome</keyword>
<feature type="domain" description="Tail specific protease" evidence="1">
    <location>
        <begin position="183"/>
        <end position="392"/>
    </location>
</feature>
<dbReference type="Gene3D" id="3.90.226.10">
    <property type="entry name" value="2-enoyl-CoA Hydratase, Chain A, domain 1"/>
    <property type="match status" value="1"/>
</dbReference>
<dbReference type="Proteomes" id="UP001142078">
    <property type="component" value="Unassembled WGS sequence"/>
</dbReference>
<evidence type="ECO:0000259" key="1">
    <source>
        <dbReference type="Pfam" id="PF03572"/>
    </source>
</evidence>
<dbReference type="Gene3D" id="3.30.750.44">
    <property type="match status" value="1"/>
</dbReference>
<accession>A0A9X2MHF5</accession>
<sequence>MKNRELLSKSFFLIIICILISTTISGCSTGKESMSCSNRELTMEEKLEDFEYMYNMLEENYPFFKVNERVNKVDWLGNKNKYIQEIKQTKNDEEYAEKLNEIIGDLNNDHTHLLSENLFVDFYEIYVREGNRITRPWKKVLDNENVKARYNFSEEKLEESSHENGLWKDRPAFTSKIIIPNEVAYINIYEMNGFRVEEDGKEIRKFFKTVKDYPKLIIDIRENGGGNEFYWQKNIVGPLIEKPLSVDYYAFIKGGKYSKKFYRSKQMRLKKVSGLGKGMLEKFPEEIESDFKYYTKFNKTIEPDESINFKGDIYLLVDEIVYSSAESFASFAKASGFATLVGERTGGDGIGIDPLLVSLPNSGLVVTFSSLLCLNPDYTINEETKTIPDIEVYPTIILDYEYDQCIKAVIDD</sequence>
<proteinExistence type="predicted"/>
<organism evidence="2 3">
    <name type="scientific">Anaerosalibacter massiliensis</name>
    <dbReference type="NCBI Taxonomy" id="1347392"/>
    <lineage>
        <taxon>Bacteria</taxon>
        <taxon>Bacillati</taxon>
        <taxon>Bacillota</taxon>
        <taxon>Tissierellia</taxon>
        <taxon>Tissierellales</taxon>
        <taxon>Sporanaerobacteraceae</taxon>
        <taxon>Anaerosalibacter</taxon>
    </lineage>
</organism>
<dbReference type="OrthoDB" id="1653205at2"/>
<comment type="caution">
    <text evidence="2">The sequence shown here is derived from an EMBL/GenBank/DDBJ whole genome shotgun (WGS) entry which is preliminary data.</text>
</comment>
<dbReference type="CDD" id="cd07563">
    <property type="entry name" value="Peptidase_S41_IRBP"/>
    <property type="match status" value="1"/>
</dbReference>
<dbReference type="Pfam" id="PF03572">
    <property type="entry name" value="Peptidase_S41"/>
    <property type="match status" value="1"/>
</dbReference>
<dbReference type="GO" id="GO:0008236">
    <property type="term" value="F:serine-type peptidase activity"/>
    <property type="evidence" value="ECO:0007669"/>
    <property type="project" value="InterPro"/>
</dbReference>
<evidence type="ECO:0000313" key="2">
    <source>
        <dbReference type="EMBL" id="MCR2043571.1"/>
    </source>
</evidence>
<protein>
    <submittedName>
        <fullName evidence="2">S41 family peptidase</fullName>
    </submittedName>
</protein>
<dbReference type="InterPro" id="IPR029045">
    <property type="entry name" value="ClpP/crotonase-like_dom_sf"/>
</dbReference>
<reference evidence="2" key="1">
    <citation type="submission" date="2022-07" db="EMBL/GenBank/DDBJ databases">
        <title>Enhanced cultured diversity of the mouse gut microbiota enables custom-made synthetic communities.</title>
        <authorList>
            <person name="Afrizal A."/>
        </authorList>
    </citation>
    <scope>NUCLEOTIDE SEQUENCE</scope>
    <source>
        <strain evidence="2">DSM 29482</strain>
    </source>
</reference>
<dbReference type="SUPFAM" id="SSF52096">
    <property type="entry name" value="ClpP/crotonase"/>
    <property type="match status" value="1"/>
</dbReference>
<gene>
    <name evidence="2" type="ORF">NSA23_05500</name>
</gene>
<dbReference type="EMBL" id="JANJZL010000003">
    <property type="protein sequence ID" value="MCR2043571.1"/>
    <property type="molecule type" value="Genomic_DNA"/>
</dbReference>
<dbReference type="InterPro" id="IPR005151">
    <property type="entry name" value="Tail-specific_protease"/>
</dbReference>
<evidence type="ECO:0000313" key="3">
    <source>
        <dbReference type="Proteomes" id="UP001142078"/>
    </source>
</evidence>